<organism evidence="1">
    <name type="scientific">marine sediment metagenome</name>
    <dbReference type="NCBI Taxonomy" id="412755"/>
    <lineage>
        <taxon>unclassified sequences</taxon>
        <taxon>metagenomes</taxon>
        <taxon>ecological metagenomes</taxon>
    </lineage>
</organism>
<reference evidence="1" key="1">
    <citation type="journal article" date="2015" name="Nature">
        <title>Complex archaea that bridge the gap between prokaryotes and eukaryotes.</title>
        <authorList>
            <person name="Spang A."/>
            <person name="Saw J.H."/>
            <person name="Jorgensen S.L."/>
            <person name="Zaremba-Niedzwiedzka K."/>
            <person name="Martijn J."/>
            <person name="Lind A.E."/>
            <person name="van Eijk R."/>
            <person name="Schleper C."/>
            <person name="Guy L."/>
            <person name="Ettema T.J."/>
        </authorList>
    </citation>
    <scope>NUCLEOTIDE SEQUENCE</scope>
</reference>
<evidence type="ECO:0000313" key="1">
    <source>
        <dbReference type="EMBL" id="KKL80691.1"/>
    </source>
</evidence>
<sequence>MGREAMCACTHRFTKHLFSERHPGQLLAGKCLEPGCGCEKYVHKDWRDLEEA</sequence>
<proteinExistence type="predicted"/>
<comment type="caution">
    <text evidence="1">The sequence shown here is derived from an EMBL/GenBank/DDBJ whole genome shotgun (WGS) entry which is preliminary data.</text>
</comment>
<dbReference type="AlphaFoldDB" id="A0A0F9FQI4"/>
<dbReference type="EMBL" id="LAZR01022778">
    <property type="protein sequence ID" value="KKL80691.1"/>
    <property type="molecule type" value="Genomic_DNA"/>
</dbReference>
<gene>
    <name evidence="1" type="ORF">LCGC14_2002230</name>
</gene>
<name>A0A0F9FQI4_9ZZZZ</name>
<accession>A0A0F9FQI4</accession>
<protein>
    <submittedName>
        <fullName evidence="1">Uncharacterized protein</fullName>
    </submittedName>
</protein>